<dbReference type="Gene3D" id="3.40.50.300">
    <property type="entry name" value="P-loop containing nucleotide triphosphate hydrolases"/>
    <property type="match status" value="1"/>
</dbReference>
<feature type="compositionally biased region" description="Basic and acidic residues" evidence="6">
    <location>
        <begin position="43"/>
        <end position="64"/>
    </location>
</feature>
<sequence>MSPSREGVLPPQAGVAEMLGTADAKAVILADIPGASKAAAPPEEEHCHSHGHSHSDGDSGTKRADGKLPITVLTGFLGAGKTTLLNHLLQTQRELKVAVIENEFGEVPIDNELLAQNKLAAAEQVVVMDNGCMCCSVRGDILGAFTSIIDAVDSGNGLDAVIIETTGMADPVPIVRTLLQTPVIASRFALAGVVTLVDAKNILRRLQELDEEQEDDPDAPPDEAFQQLMFADTIVLNKIDLVGSAVALEVWERLRSINEKADVLPCVRGAVDPAELVAATGFDMERMGDEFGEDHGHEHHGHEEHGHSDHHEHSHNGEVCTSDHDHDDHGHEHHGHEEHGHSDHHEHSHNGEVCTSDHDHATHHNKQVGSFSLIREGVAVRPLAFARWMRKVASAKREEVGVLYRSKAVLAVHGARAKLAFHAVQDVMEKKLVGGWAVDEARSCKVVFIGKRLDRPFFEQSFDACTSPLRTPLCASPPAAGCAPGGPQLQPAAGSFLLGLAAAAPELLYLLTTYVPTKLVARLACTCAFLNDALCGEDGTEGMRAAAVAAAAAAGSSAAPLAFHPAAGYKDPAGLLSLSSAREYVDAFLHKTTNSFDRASGLEIVPMKGLAYDSYAGLEAAAVTWIELSEVEGGGDSFVIDFTFRPETIAEFLAAGPLATVRSALAKVEVHNDEEEEWDSLKFRLCFEPSHLTAPTTELTGQAAIDAYAAAAEEPPQPPAEGELAQHRLVFQLVGGKTASQVYMLSFHTVHPDYQVHVKVGDHRMPKFASRETFHRWHPLFASLEHSASPRVRMLIRVKPDGSGPLGDMCGCC</sequence>
<dbReference type="AlphaFoldDB" id="A0A0D3J1K8"/>
<evidence type="ECO:0000313" key="8">
    <source>
        <dbReference type="EnsemblProtists" id="EOD17393"/>
    </source>
</evidence>
<protein>
    <recommendedName>
        <fullName evidence="7">CobW C-terminal domain-containing protein</fullName>
    </recommendedName>
</protein>
<dbReference type="InterPro" id="IPR003495">
    <property type="entry name" value="CobW/HypB/UreG_nucleotide-bd"/>
</dbReference>
<dbReference type="OMA" id="HEHSHNG"/>
<dbReference type="CDD" id="cd03112">
    <property type="entry name" value="CobW-like"/>
    <property type="match status" value="1"/>
</dbReference>
<comment type="catalytic activity">
    <reaction evidence="5">
        <text>GTP + H2O = GDP + phosphate + H(+)</text>
        <dbReference type="Rhea" id="RHEA:19669"/>
        <dbReference type="ChEBI" id="CHEBI:15377"/>
        <dbReference type="ChEBI" id="CHEBI:15378"/>
        <dbReference type="ChEBI" id="CHEBI:37565"/>
        <dbReference type="ChEBI" id="CHEBI:43474"/>
        <dbReference type="ChEBI" id="CHEBI:58189"/>
    </reaction>
    <physiologicalReaction direction="left-to-right" evidence="5">
        <dbReference type="Rhea" id="RHEA:19670"/>
    </physiologicalReaction>
</comment>
<dbReference type="InterPro" id="IPR051316">
    <property type="entry name" value="Zinc-reg_GTPase_activator"/>
</dbReference>
<feature type="region of interest" description="Disordered" evidence="6">
    <location>
        <begin position="287"/>
        <end position="362"/>
    </location>
</feature>
<dbReference type="GO" id="GO:0016787">
    <property type="term" value="F:hydrolase activity"/>
    <property type="evidence" value="ECO:0007669"/>
    <property type="project" value="UniProtKB-KW"/>
</dbReference>
<dbReference type="PANTHER" id="PTHR13748:SF62">
    <property type="entry name" value="COBW DOMAIN-CONTAINING PROTEIN"/>
    <property type="match status" value="1"/>
</dbReference>
<reference evidence="9" key="1">
    <citation type="journal article" date="2013" name="Nature">
        <title>Pan genome of the phytoplankton Emiliania underpins its global distribution.</title>
        <authorList>
            <person name="Read B.A."/>
            <person name="Kegel J."/>
            <person name="Klute M.J."/>
            <person name="Kuo A."/>
            <person name="Lefebvre S.C."/>
            <person name="Maumus F."/>
            <person name="Mayer C."/>
            <person name="Miller J."/>
            <person name="Monier A."/>
            <person name="Salamov A."/>
            <person name="Young J."/>
            <person name="Aguilar M."/>
            <person name="Claverie J.M."/>
            <person name="Frickenhaus S."/>
            <person name="Gonzalez K."/>
            <person name="Herman E.K."/>
            <person name="Lin Y.C."/>
            <person name="Napier J."/>
            <person name="Ogata H."/>
            <person name="Sarno A.F."/>
            <person name="Shmutz J."/>
            <person name="Schroeder D."/>
            <person name="de Vargas C."/>
            <person name="Verret F."/>
            <person name="von Dassow P."/>
            <person name="Valentin K."/>
            <person name="Van de Peer Y."/>
            <person name="Wheeler G."/>
            <person name="Dacks J.B."/>
            <person name="Delwiche C.F."/>
            <person name="Dyhrman S.T."/>
            <person name="Glockner G."/>
            <person name="John U."/>
            <person name="Richards T."/>
            <person name="Worden A.Z."/>
            <person name="Zhang X."/>
            <person name="Grigoriev I.V."/>
            <person name="Allen A.E."/>
            <person name="Bidle K."/>
            <person name="Borodovsky M."/>
            <person name="Bowler C."/>
            <person name="Brownlee C."/>
            <person name="Cock J.M."/>
            <person name="Elias M."/>
            <person name="Gladyshev V.N."/>
            <person name="Groth M."/>
            <person name="Guda C."/>
            <person name="Hadaegh A."/>
            <person name="Iglesias-Rodriguez M.D."/>
            <person name="Jenkins J."/>
            <person name="Jones B.M."/>
            <person name="Lawson T."/>
            <person name="Leese F."/>
            <person name="Lindquist E."/>
            <person name="Lobanov A."/>
            <person name="Lomsadze A."/>
            <person name="Malik S.B."/>
            <person name="Marsh M.E."/>
            <person name="Mackinder L."/>
            <person name="Mock T."/>
            <person name="Mueller-Roeber B."/>
            <person name="Pagarete A."/>
            <person name="Parker M."/>
            <person name="Probert I."/>
            <person name="Quesneville H."/>
            <person name="Raines C."/>
            <person name="Rensing S.A."/>
            <person name="Riano-Pachon D.M."/>
            <person name="Richier S."/>
            <person name="Rokitta S."/>
            <person name="Shiraiwa Y."/>
            <person name="Soanes D.M."/>
            <person name="van der Giezen M."/>
            <person name="Wahlund T.M."/>
            <person name="Williams B."/>
            <person name="Wilson W."/>
            <person name="Wolfe G."/>
            <person name="Wurch L.L."/>
        </authorList>
    </citation>
    <scope>NUCLEOTIDE SEQUENCE</scope>
</reference>
<evidence type="ECO:0000256" key="3">
    <source>
        <dbReference type="ARBA" id="ARBA00023186"/>
    </source>
</evidence>
<dbReference type="STRING" id="2903.R1C4A2"/>
<evidence type="ECO:0000313" key="9">
    <source>
        <dbReference type="Proteomes" id="UP000013827"/>
    </source>
</evidence>
<keyword evidence="2" id="KW-0378">Hydrolase</keyword>
<evidence type="ECO:0000259" key="7">
    <source>
        <dbReference type="SMART" id="SM00833"/>
    </source>
</evidence>
<dbReference type="SUPFAM" id="SSF90002">
    <property type="entry name" value="Hypothetical protein YjiA, C-terminal domain"/>
    <property type="match status" value="1"/>
</dbReference>
<name>A0A0D3J1K8_EMIH1</name>
<keyword evidence="1" id="KW-0547">Nucleotide-binding</keyword>
<dbReference type="Proteomes" id="UP000013827">
    <property type="component" value="Unassembled WGS sequence"/>
</dbReference>
<accession>A0A0D3J1K8</accession>
<evidence type="ECO:0000256" key="4">
    <source>
        <dbReference type="ARBA" id="ARBA00034320"/>
    </source>
</evidence>
<keyword evidence="3" id="KW-0143">Chaperone</keyword>
<dbReference type="InterPro" id="IPR027417">
    <property type="entry name" value="P-loop_NTPase"/>
</dbReference>
<evidence type="ECO:0000256" key="6">
    <source>
        <dbReference type="SAM" id="MobiDB-lite"/>
    </source>
</evidence>
<dbReference type="GO" id="GO:0000166">
    <property type="term" value="F:nucleotide binding"/>
    <property type="evidence" value="ECO:0007669"/>
    <property type="project" value="UniProtKB-KW"/>
</dbReference>
<organism evidence="8 9">
    <name type="scientific">Emiliania huxleyi (strain CCMP1516)</name>
    <dbReference type="NCBI Taxonomy" id="280463"/>
    <lineage>
        <taxon>Eukaryota</taxon>
        <taxon>Haptista</taxon>
        <taxon>Haptophyta</taxon>
        <taxon>Prymnesiophyceae</taxon>
        <taxon>Isochrysidales</taxon>
        <taxon>Noelaerhabdaceae</taxon>
        <taxon>Emiliania</taxon>
    </lineage>
</organism>
<dbReference type="Pfam" id="PF07683">
    <property type="entry name" value="CobW_C"/>
    <property type="match status" value="1"/>
</dbReference>
<dbReference type="GeneID" id="17263543"/>
<dbReference type="HOGENOM" id="CLU_347320_0_0_1"/>
<dbReference type="SMART" id="SM00833">
    <property type="entry name" value="CobW_C"/>
    <property type="match status" value="1"/>
</dbReference>
<reference evidence="8" key="2">
    <citation type="submission" date="2024-10" db="UniProtKB">
        <authorList>
            <consortium name="EnsemblProtists"/>
        </authorList>
    </citation>
    <scope>IDENTIFICATION</scope>
</reference>
<dbReference type="InterPro" id="IPR011629">
    <property type="entry name" value="CobW-like_C"/>
</dbReference>
<dbReference type="PANTHER" id="PTHR13748">
    <property type="entry name" value="COBW-RELATED"/>
    <property type="match status" value="1"/>
</dbReference>
<dbReference type="KEGG" id="ehx:EMIHUDRAFT_102634"/>
<dbReference type="Pfam" id="PF02492">
    <property type="entry name" value="cobW"/>
    <property type="match status" value="1"/>
</dbReference>
<dbReference type="Gene3D" id="3.30.1220.10">
    <property type="entry name" value="CobW-like, C-terminal domain"/>
    <property type="match status" value="1"/>
</dbReference>
<dbReference type="EnsemblProtists" id="EOD17393">
    <property type="protein sequence ID" value="EOD17393"/>
    <property type="gene ID" value="EMIHUDRAFT_102634"/>
</dbReference>
<feature type="region of interest" description="Disordered" evidence="6">
    <location>
        <begin position="38"/>
        <end position="64"/>
    </location>
</feature>
<evidence type="ECO:0000256" key="2">
    <source>
        <dbReference type="ARBA" id="ARBA00022801"/>
    </source>
</evidence>
<dbReference type="InterPro" id="IPR036627">
    <property type="entry name" value="CobW-likC_sf"/>
</dbReference>
<dbReference type="RefSeq" id="XP_005769822.1">
    <property type="nucleotide sequence ID" value="XM_005769765.1"/>
</dbReference>
<proteinExistence type="inferred from homology"/>
<dbReference type="SUPFAM" id="SSF52540">
    <property type="entry name" value="P-loop containing nucleoside triphosphate hydrolases"/>
    <property type="match status" value="1"/>
</dbReference>
<evidence type="ECO:0000256" key="5">
    <source>
        <dbReference type="ARBA" id="ARBA00049117"/>
    </source>
</evidence>
<dbReference type="PaxDb" id="2903-EOD17393"/>
<feature type="domain" description="CobW C-terminal" evidence="7">
    <location>
        <begin position="368"/>
        <end position="466"/>
    </location>
</feature>
<evidence type="ECO:0000256" key="1">
    <source>
        <dbReference type="ARBA" id="ARBA00022741"/>
    </source>
</evidence>
<dbReference type="eggNOG" id="KOG2743">
    <property type="taxonomic scope" value="Eukaryota"/>
</dbReference>
<dbReference type="GO" id="GO:0005737">
    <property type="term" value="C:cytoplasm"/>
    <property type="evidence" value="ECO:0007669"/>
    <property type="project" value="TreeGrafter"/>
</dbReference>
<keyword evidence="9" id="KW-1185">Reference proteome</keyword>
<comment type="similarity">
    <text evidence="4">Belongs to the SIMIBI class G3E GTPase family. ZNG1 subfamily.</text>
</comment>